<dbReference type="Proteomes" id="UP000565576">
    <property type="component" value="Unassembled WGS sequence"/>
</dbReference>
<comment type="caution">
    <text evidence="2">The sequence shown here is derived from an EMBL/GenBank/DDBJ whole genome shotgun (WGS) entry which is preliminary data.</text>
</comment>
<feature type="compositionally biased region" description="Basic and acidic residues" evidence="1">
    <location>
        <begin position="15"/>
        <end position="29"/>
    </location>
</feature>
<name>A0A7X0MDQ2_9HYPH</name>
<evidence type="ECO:0000256" key="1">
    <source>
        <dbReference type="SAM" id="MobiDB-lite"/>
    </source>
</evidence>
<feature type="region of interest" description="Disordered" evidence="1">
    <location>
        <begin position="1"/>
        <end position="29"/>
    </location>
</feature>
<proteinExistence type="predicted"/>
<dbReference type="AlphaFoldDB" id="A0A7X0MDQ2"/>
<evidence type="ECO:0000313" key="3">
    <source>
        <dbReference type="Proteomes" id="UP000565576"/>
    </source>
</evidence>
<feature type="compositionally biased region" description="Basic and acidic residues" evidence="1">
    <location>
        <begin position="70"/>
        <end position="80"/>
    </location>
</feature>
<evidence type="ECO:0000313" key="2">
    <source>
        <dbReference type="EMBL" id="MBB6487132.1"/>
    </source>
</evidence>
<dbReference type="EMBL" id="JACHBG010000011">
    <property type="protein sequence ID" value="MBB6487132.1"/>
    <property type="molecule type" value="Genomic_DNA"/>
</dbReference>
<accession>A0A7X0MDQ2</accession>
<feature type="region of interest" description="Disordered" evidence="1">
    <location>
        <begin position="54"/>
        <end position="100"/>
    </location>
</feature>
<organism evidence="2 3">
    <name type="scientific">Rhizobium lusitanum</name>
    <dbReference type="NCBI Taxonomy" id="293958"/>
    <lineage>
        <taxon>Bacteria</taxon>
        <taxon>Pseudomonadati</taxon>
        <taxon>Pseudomonadota</taxon>
        <taxon>Alphaproteobacteria</taxon>
        <taxon>Hyphomicrobiales</taxon>
        <taxon>Rhizobiaceae</taxon>
        <taxon>Rhizobium/Agrobacterium group</taxon>
        <taxon>Rhizobium</taxon>
    </lineage>
</organism>
<protein>
    <recommendedName>
        <fullName evidence="4">DDE domain-containing protein</fullName>
    </recommendedName>
</protein>
<reference evidence="2 3" key="1">
    <citation type="submission" date="2020-08" db="EMBL/GenBank/DDBJ databases">
        <title>Genomic Encyclopedia of Type Strains, Phase IV (KMG-V): Genome sequencing to study the core and pangenomes of soil and plant-associated prokaryotes.</title>
        <authorList>
            <person name="Whitman W."/>
        </authorList>
    </citation>
    <scope>NUCLEOTIDE SEQUENCE [LARGE SCALE GENOMIC DNA]</scope>
    <source>
        <strain evidence="2 3">SEMIA 4060</strain>
    </source>
</reference>
<sequence length="117" mass="12952">MPGVEHRSHKGLNNRAEKSHVPLRKREQMMHGLPICRPSAMVHLDLFSGQKSFRAATSEALSPSHPHSSHPRDGGVESRNRRSGVSSRTKPLPLTSMKQGGVAVCLAEQIPFRRNQT</sequence>
<evidence type="ECO:0008006" key="4">
    <source>
        <dbReference type="Google" id="ProtNLM"/>
    </source>
</evidence>
<gene>
    <name evidence="2" type="ORF">GGD46_004432</name>
</gene>